<keyword evidence="3" id="KW-1185">Reference proteome</keyword>
<name>S3CJ43_OPHP1</name>
<dbReference type="AlphaFoldDB" id="S3CJ43"/>
<feature type="region of interest" description="Disordered" evidence="1">
    <location>
        <begin position="62"/>
        <end position="92"/>
    </location>
</feature>
<dbReference type="EMBL" id="KE148153">
    <property type="protein sequence ID" value="EPE06443.1"/>
    <property type="molecule type" value="Genomic_DNA"/>
</dbReference>
<evidence type="ECO:0000256" key="1">
    <source>
        <dbReference type="SAM" id="MobiDB-lite"/>
    </source>
</evidence>
<evidence type="ECO:0000313" key="2">
    <source>
        <dbReference type="EMBL" id="EPE06443.1"/>
    </source>
</evidence>
<reference evidence="2 3" key="1">
    <citation type="journal article" date="2013" name="BMC Genomics">
        <title>The genome and transcriptome of the pine saprophyte Ophiostoma piceae, and a comparison with the bark beetle-associated pine pathogen Grosmannia clavigera.</title>
        <authorList>
            <person name="Haridas S."/>
            <person name="Wang Y."/>
            <person name="Lim L."/>
            <person name="Massoumi Alamouti S."/>
            <person name="Jackman S."/>
            <person name="Docking R."/>
            <person name="Robertson G."/>
            <person name="Birol I."/>
            <person name="Bohlmann J."/>
            <person name="Breuil C."/>
        </authorList>
    </citation>
    <scope>NUCLEOTIDE SEQUENCE [LARGE SCALE GENOMIC DNA]</scope>
    <source>
        <strain evidence="2 3">UAMH 11346</strain>
    </source>
</reference>
<evidence type="ECO:0000313" key="3">
    <source>
        <dbReference type="Proteomes" id="UP000016923"/>
    </source>
</evidence>
<feature type="region of interest" description="Disordered" evidence="1">
    <location>
        <begin position="1"/>
        <end position="29"/>
    </location>
</feature>
<gene>
    <name evidence="2" type="ORF">F503_02571</name>
</gene>
<dbReference type="HOGENOM" id="CLU_2413853_0_0_1"/>
<organism evidence="2 3">
    <name type="scientific">Ophiostoma piceae (strain UAMH 11346)</name>
    <name type="common">Sap stain fungus</name>
    <dbReference type="NCBI Taxonomy" id="1262450"/>
    <lineage>
        <taxon>Eukaryota</taxon>
        <taxon>Fungi</taxon>
        <taxon>Dikarya</taxon>
        <taxon>Ascomycota</taxon>
        <taxon>Pezizomycotina</taxon>
        <taxon>Sordariomycetes</taxon>
        <taxon>Sordariomycetidae</taxon>
        <taxon>Ophiostomatales</taxon>
        <taxon>Ophiostomataceae</taxon>
        <taxon>Ophiostoma</taxon>
    </lineage>
</organism>
<protein>
    <submittedName>
        <fullName evidence="2">Uncharacterized protein</fullName>
    </submittedName>
</protein>
<sequence>MTAPDDEALRRQSQKVAFTQGGPDQRESTASTLGAVVYTTVPAIIGWQSLEERRMAINKAIAGANGAARTGTGTGRSSNGNTSRSNTTNPAI</sequence>
<dbReference type="VEuPathDB" id="FungiDB:F503_02571"/>
<accession>S3CJ43</accession>
<proteinExistence type="predicted"/>
<dbReference type="Proteomes" id="UP000016923">
    <property type="component" value="Unassembled WGS sequence"/>
</dbReference>